<keyword evidence="3" id="KW-1185">Reference proteome</keyword>
<protein>
    <recommendedName>
        <fullName evidence="1">Peptidase C1A papain C-terminal domain-containing protein</fullName>
    </recommendedName>
</protein>
<name>A0A2D2B0F5_9CAUL</name>
<feature type="domain" description="Peptidase C1A papain C-terminal" evidence="1">
    <location>
        <begin position="112"/>
        <end position="190"/>
    </location>
</feature>
<dbReference type="InterPro" id="IPR000668">
    <property type="entry name" value="Peptidase_C1A_C"/>
</dbReference>
<dbReference type="SUPFAM" id="SSF54001">
    <property type="entry name" value="Cysteine proteinases"/>
    <property type="match status" value="1"/>
</dbReference>
<reference evidence="2 3" key="1">
    <citation type="submission" date="2017-10" db="EMBL/GenBank/DDBJ databases">
        <title>Genome sequence of Caulobacter mirabilis FWC38.</title>
        <authorList>
            <person name="Fiebig A."/>
            <person name="Crosson S."/>
        </authorList>
    </citation>
    <scope>NUCLEOTIDE SEQUENCE [LARGE SCALE GENOMIC DNA]</scope>
    <source>
        <strain evidence="2 3">FWC 38</strain>
    </source>
</reference>
<organism evidence="2 3">
    <name type="scientific">Caulobacter mirabilis</name>
    <dbReference type="NCBI Taxonomy" id="69666"/>
    <lineage>
        <taxon>Bacteria</taxon>
        <taxon>Pseudomonadati</taxon>
        <taxon>Pseudomonadota</taxon>
        <taxon>Alphaproteobacteria</taxon>
        <taxon>Caulobacterales</taxon>
        <taxon>Caulobacteraceae</taxon>
        <taxon>Caulobacter</taxon>
    </lineage>
</organism>
<proteinExistence type="predicted"/>
<dbReference type="GO" id="GO:0008234">
    <property type="term" value="F:cysteine-type peptidase activity"/>
    <property type="evidence" value="ECO:0007669"/>
    <property type="project" value="InterPro"/>
</dbReference>
<dbReference type="Proteomes" id="UP000228945">
    <property type="component" value="Chromosome"/>
</dbReference>
<dbReference type="AlphaFoldDB" id="A0A2D2B0F5"/>
<dbReference type="OrthoDB" id="5318987at2"/>
<evidence type="ECO:0000259" key="1">
    <source>
        <dbReference type="Pfam" id="PF00112"/>
    </source>
</evidence>
<dbReference type="GO" id="GO:0006508">
    <property type="term" value="P:proteolysis"/>
    <property type="evidence" value="ECO:0007669"/>
    <property type="project" value="InterPro"/>
</dbReference>
<dbReference type="Gene3D" id="3.90.70.10">
    <property type="entry name" value="Cysteine proteinases"/>
    <property type="match status" value="1"/>
</dbReference>
<dbReference type="KEGG" id="cmb:CSW64_15390"/>
<accession>A0A2D2B0F5</accession>
<dbReference type="Pfam" id="PF00112">
    <property type="entry name" value="Peptidase_C1"/>
    <property type="match status" value="1"/>
</dbReference>
<gene>
    <name evidence="2" type="ORF">CSW64_15390</name>
</gene>
<sequence>MGVGIDLRSLLGPARDQGPRQTCLSFAVSDAHRASRRHGVDFSAECLHLRACAVLDQPLEEAVSPFATARVLENFGQVEEEAWPYGSSAASMNDSPAFKARQAASGFAPLLVRDALQNGQPVVSTLAIGGEFWGVEDQAGLLRARVLPIEACHAVVIIAVCETDEGAVYLLRNSWGKAWGQAGHVWAHADYMQEATLACLTIEELN</sequence>
<evidence type="ECO:0000313" key="3">
    <source>
        <dbReference type="Proteomes" id="UP000228945"/>
    </source>
</evidence>
<evidence type="ECO:0000313" key="2">
    <source>
        <dbReference type="EMBL" id="ATQ43677.1"/>
    </source>
</evidence>
<dbReference type="InterPro" id="IPR038765">
    <property type="entry name" value="Papain-like_cys_pep_sf"/>
</dbReference>
<dbReference type="EMBL" id="CP024201">
    <property type="protein sequence ID" value="ATQ43677.1"/>
    <property type="molecule type" value="Genomic_DNA"/>
</dbReference>